<evidence type="ECO:0000313" key="1">
    <source>
        <dbReference type="EMBL" id="MPC07498.1"/>
    </source>
</evidence>
<reference evidence="1 2" key="1">
    <citation type="submission" date="2019-05" db="EMBL/GenBank/DDBJ databases">
        <title>Another draft genome of Portunus trituberculatus and its Hox gene families provides insights of decapod evolution.</title>
        <authorList>
            <person name="Jeong J.-H."/>
            <person name="Song I."/>
            <person name="Kim S."/>
            <person name="Choi T."/>
            <person name="Kim D."/>
            <person name="Ryu S."/>
            <person name="Kim W."/>
        </authorList>
    </citation>
    <scope>NUCLEOTIDE SEQUENCE [LARGE SCALE GENOMIC DNA]</scope>
    <source>
        <tissue evidence="1">Muscle</tissue>
    </source>
</reference>
<dbReference type="AlphaFoldDB" id="A0A5B7CE37"/>
<protein>
    <submittedName>
        <fullName evidence="1">Uncharacterized protein</fullName>
    </submittedName>
</protein>
<gene>
    <name evidence="1" type="ORF">E2C01_000059</name>
</gene>
<sequence>MSRFPASQPEPELSTALPSVHVAAQGEHAIKTLSHGTLVWQQHASCVFHDLLFPTPWQEVTMLPSTTYCQPEWF</sequence>
<comment type="caution">
    <text evidence="1">The sequence shown here is derived from an EMBL/GenBank/DDBJ whole genome shotgun (WGS) entry which is preliminary data.</text>
</comment>
<evidence type="ECO:0000313" key="2">
    <source>
        <dbReference type="Proteomes" id="UP000324222"/>
    </source>
</evidence>
<name>A0A5B7CE37_PORTR</name>
<dbReference type="Proteomes" id="UP000324222">
    <property type="component" value="Unassembled WGS sequence"/>
</dbReference>
<proteinExistence type="predicted"/>
<keyword evidence="2" id="KW-1185">Reference proteome</keyword>
<accession>A0A5B7CE37</accession>
<dbReference type="EMBL" id="VSRR010000002">
    <property type="protein sequence ID" value="MPC07498.1"/>
    <property type="molecule type" value="Genomic_DNA"/>
</dbReference>
<organism evidence="1 2">
    <name type="scientific">Portunus trituberculatus</name>
    <name type="common">Swimming crab</name>
    <name type="synonym">Neptunus trituberculatus</name>
    <dbReference type="NCBI Taxonomy" id="210409"/>
    <lineage>
        <taxon>Eukaryota</taxon>
        <taxon>Metazoa</taxon>
        <taxon>Ecdysozoa</taxon>
        <taxon>Arthropoda</taxon>
        <taxon>Crustacea</taxon>
        <taxon>Multicrustacea</taxon>
        <taxon>Malacostraca</taxon>
        <taxon>Eumalacostraca</taxon>
        <taxon>Eucarida</taxon>
        <taxon>Decapoda</taxon>
        <taxon>Pleocyemata</taxon>
        <taxon>Brachyura</taxon>
        <taxon>Eubrachyura</taxon>
        <taxon>Portunoidea</taxon>
        <taxon>Portunidae</taxon>
        <taxon>Portuninae</taxon>
        <taxon>Portunus</taxon>
    </lineage>
</organism>